<proteinExistence type="predicted"/>
<accession>A0A0H2M2S3</accession>
<evidence type="ECO:0000313" key="4">
    <source>
        <dbReference type="Proteomes" id="UP000035170"/>
    </source>
</evidence>
<keyword evidence="1" id="KW-0812">Transmembrane</keyword>
<feature type="transmembrane region" description="Helical" evidence="1">
    <location>
        <begin position="42"/>
        <end position="65"/>
    </location>
</feature>
<name>A0A0H2M2S3_VARPD</name>
<dbReference type="InterPro" id="IPR036938">
    <property type="entry name" value="PAP2/HPO_sf"/>
</dbReference>
<dbReference type="PATRIC" id="fig|34073.19.peg.1978"/>
<keyword evidence="4" id="KW-1185">Reference proteome</keyword>
<dbReference type="Proteomes" id="UP000035170">
    <property type="component" value="Unassembled WGS sequence"/>
</dbReference>
<feature type="transmembrane region" description="Helical" evidence="1">
    <location>
        <begin position="130"/>
        <end position="148"/>
    </location>
</feature>
<keyword evidence="1" id="KW-0472">Membrane</keyword>
<feature type="transmembrane region" description="Helical" evidence="1">
    <location>
        <begin position="160"/>
        <end position="178"/>
    </location>
</feature>
<evidence type="ECO:0000259" key="2">
    <source>
        <dbReference type="Pfam" id="PF01569"/>
    </source>
</evidence>
<dbReference type="Pfam" id="PF01569">
    <property type="entry name" value="PAP2"/>
    <property type="match status" value="1"/>
</dbReference>
<protein>
    <submittedName>
        <fullName evidence="3">PAP2 superfamily protein</fullName>
    </submittedName>
</protein>
<dbReference type="RefSeq" id="WP_047784324.1">
    <property type="nucleotide sequence ID" value="NZ_JZWI01000009.1"/>
</dbReference>
<dbReference type="CDD" id="cd01610">
    <property type="entry name" value="PAP2_like"/>
    <property type="match status" value="1"/>
</dbReference>
<comment type="caution">
    <text evidence="3">The sequence shown here is derived from an EMBL/GenBank/DDBJ whole genome shotgun (WGS) entry which is preliminary data.</text>
</comment>
<gene>
    <name evidence="3" type="ORF">VPARA_19300</name>
</gene>
<evidence type="ECO:0000313" key="3">
    <source>
        <dbReference type="EMBL" id="KLN56728.1"/>
    </source>
</evidence>
<organism evidence="3 4">
    <name type="scientific">Variovorax paradoxus</name>
    <dbReference type="NCBI Taxonomy" id="34073"/>
    <lineage>
        <taxon>Bacteria</taxon>
        <taxon>Pseudomonadati</taxon>
        <taxon>Pseudomonadota</taxon>
        <taxon>Betaproteobacteria</taxon>
        <taxon>Burkholderiales</taxon>
        <taxon>Comamonadaceae</taxon>
        <taxon>Variovorax</taxon>
    </lineage>
</organism>
<reference evidence="3 4" key="1">
    <citation type="submission" date="2015-03" db="EMBL/GenBank/DDBJ databases">
        <title>Genome sequence of Variovorax paradoxus TBEA6.</title>
        <authorList>
            <person name="Poehlein A."/>
            <person name="Schuldes J."/>
            <person name="Wuebbeler J.H."/>
            <person name="Hiessl S."/>
            <person name="Steinbuechel A."/>
            <person name="Daniel R."/>
        </authorList>
    </citation>
    <scope>NUCLEOTIDE SEQUENCE [LARGE SCALE GENOMIC DNA]</scope>
    <source>
        <strain evidence="3 4">TBEA6</strain>
    </source>
</reference>
<sequence length="230" mass="25194">MNNFWLIATGFGDSGFLLPAALGIAIWLAIDRSTRPAAVRWTLLFGGCGFIVMLSKLLFMGWGIGSAQFDFIGFSGHTALATSVWPVVFWLAARRRAPIVRMVAAVSGWGWGVFIGVSRLALEVHSTAEVVTGALLGTVVSASFLRLHWHQSMQVRTPRWLALALALPLLFFIVGRPAPTQDALESLAAWMAGIERPFTRADLLQNRRAVHKPANGTQFLTKEQSFSRSD</sequence>
<dbReference type="EMBL" id="JZWI01000009">
    <property type="protein sequence ID" value="KLN56728.1"/>
    <property type="molecule type" value="Genomic_DNA"/>
</dbReference>
<feature type="transmembrane region" description="Helical" evidence="1">
    <location>
        <begin position="99"/>
        <end position="118"/>
    </location>
</feature>
<dbReference type="InterPro" id="IPR000326">
    <property type="entry name" value="PAP2/HPO"/>
</dbReference>
<dbReference type="AlphaFoldDB" id="A0A0H2M2S3"/>
<feature type="transmembrane region" description="Helical" evidence="1">
    <location>
        <begin position="71"/>
        <end position="92"/>
    </location>
</feature>
<dbReference type="Gene3D" id="1.20.144.10">
    <property type="entry name" value="Phosphatidic acid phosphatase type 2/haloperoxidase"/>
    <property type="match status" value="1"/>
</dbReference>
<dbReference type="SUPFAM" id="SSF48317">
    <property type="entry name" value="Acid phosphatase/Vanadium-dependent haloperoxidase"/>
    <property type="match status" value="1"/>
</dbReference>
<evidence type="ECO:0000256" key="1">
    <source>
        <dbReference type="SAM" id="Phobius"/>
    </source>
</evidence>
<feature type="domain" description="Phosphatidic acid phosphatase type 2/haloperoxidase" evidence="2">
    <location>
        <begin position="74"/>
        <end position="150"/>
    </location>
</feature>
<keyword evidence="1" id="KW-1133">Transmembrane helix</keyword>
<feature type="transmembrane region" description="Helical" evidence="1">
    <location>
        <begin position="6"/>
        <end position="30"/>
    </location>
</feature>